<comment type="caution">
    <text evidence="3">The sequence shown here is derived from an EMBL/GenBank/DDBJ whole genome shotgun (WGS) entry which is preliminary data.</text>
</comment>
<dbReference type="AlphaFoldDB" id="R7AZK9"/>
<dbReference type="Gene3D" id="3.40.50.150">
    <property type="entry name" value="Vaccinia Virus protein VP39"/>
    <property type="match status" value="1"/>
</dbReference>
<sequence length="187" mass="20503">MRVIAGTARSMPLRSIEGLETRPTQDRIKETLFNVIQADVPGAKFLDLFAGSGAIGIEALSRGAASAVFVENSKAAAACIKQNLAFTKLADNATVMECDALTAINRLAGKGVFDVIHMDPPYNHEYEKQVLAALKNSDILDEYTLIVIEASLETDFSYLESLGYMLVKQKNYKNNKHIFVNSDRNGE</sequence>
<dbReference type="PANTHER" id="PTHR43542">
    <property type="entry name" value="METHYLTRANSFERASE"/>
    <property type="match status" value="1"/>
</dbReference>
<evidence type="ECO:0000313" key="3">
    <source>
        <dbReference type="EMBL" id="CDD55842.1"/>
    </source>
</evidence>
<evidence type="ECO:0000313" key="4">
    <source>
        <dbReference type="Proteomes" id="UP000018141"/>
    </source>
</evidence>
<dbReference type="NCBIfam" id="TIGR00095">
    <property type="entry name" value="16S rRNA (guanine(966)-N(2))-methyltransferase RsmD"/>
    <property type="match status" value="1"/>
</dbReference>
<dbReference type="GO" id="GO:0031167">
    <property type="term" value="P:rRNA methylation"/>
    <property type="evidence" value="ECO:0007669"/>
    <property type="project" value="InterPro"/>
</dbReference>
<dbReference type="PIRSF" id="PIRSF004553">
    <property type="entry name" value="CHP00095"/>
    <property type="match status" value="1"/>
</dbReference>
<evidence type="ECO:0000256" key="2">
    <source>
        <dbReference type="ARBA" id="ARBA00022679"/>
    </source>
</evidence>
<reference evidence="3" key="1">
    <citation type="submission" date="2012-11" db="EMBL/GenBank/DDBJ databases">
        <title>Dependencies among metagenomic species, viruses, plasmids and units of genetic variation.</title>
        <authorList>
            <person name="Nielsen H.B."/>
            <person name="Almeida M."/>
            <person name="Juncker A.S."/>
            <person name="Rasmussen S."/>
            <person name="Li J."/>
            <person name="Sunagawa S."/>
            <person name="Plichta D."/>
            <person name="Gautier L."/>
            <person name="Le Chatelier E."/>
            <person name="Peletier E."/>
            <person name="Bonde I."/>
            <person name="Nielsen T."/>
            <person name="Manichanh C."/>
            <person name="Arumugam M."/>
            <person name="Batto J."/>
            <person name="Santos M.B.Q.D."/>
            <person name="Blom N."/>
            <person name="Borruel N."/>
            <person name="Burgdorf K.S."/>
            <person name="Boumezbeur F."/>
            <person name="Casellas F."/>
            <person name="Dore J."/>
            <person name="Guarner F."/>
            <person name="Hansen T."/>
            <person name="Hildebrand F."/>
            <person name="Kaas R.S."/>
            <person name="Kennedy S."/>
            <person name="Kristiansen K."/>
            <person name="Kultima J.R."/>
            <person name="Leonard P."/>
            <person name="Levenez F."/>
            <person name="Lund O."/>
            <person name="Moumen B."/>
            <person name="Le Paslier D."/>
            <person name="Pons N."/>
            <person name="Pedersen O."/>
            <person name="Prifti E."/>
            <person name="Qin J."/>
            <person name="Raes J."/>
            <person name="Tap J."/>
            <person name="Tims S."/>
            <person name="Ussery D.W."/>
            <person name="Yamada T."/>
            <person name="MetaHit consortium"/>
            <person name="Renault P."/>
            <person name="Sicheritz-Ponten T."/>
            <person name="Bork P."/>
            <person name="Wang J."/>
            <person name="Brunak S."/>
            <person name="Ehrlich S.D."/>
        </authorList>
    </citation>
    <scope>NUCLEOTIDE SEQUENCE [LARGE SCALE GENOMIC DNA]</scope>
</reference>
<evidence type="ECO:0000256" key="1">
    <source>
        <dbReference type="ARBA" id="ARBA00022603"/>
    </source>
</evidence>
<gene>
    <name evidence="3" type="ORF">BN656_00567</name>
</gene>
<dbReference type="EMBL" id="CBHH010000020">
    <property type="protein sequence ID" value="CDD55842.1"/>
    <property type="molecule type" value="Genomic_DNA"/>
</dbReference>
<dbReference type="SUPFAM" id="SSF53335">
    <property type="entry name" value="S-adenosyl-L-methionine-dependent methyltransferases"/>
    <property type="match status" value="1"/>
</dbReference>
<dbReference type="Pfam" id="PF03602">
    <property type="entry name" value="Cons_hypoth95"/>
    <property type="match status" value="1"/>
</dbReference>
<dbReference type="InterPro" id="IPR004398">
    <property type="entry name" value="RNA_MeTrfase_RsmD"/>
</dbReference>
<name>R7AZK9_9FIRM</name>
<dbReference type="Proteomes" id="UP000018141">
    <property type="component" value="Unassembled WGS sequence"/>
</dbReference>
<accession>R7AZK9</accession>
<organism evidence="3 4">
    <name type="scientific">Bacteroides pectinophilus CAG:437</name>
    <dbReference type="NCBI Taxonomy" id="1263051"/>
    <lineage>
        <taxon>Bacteria</taxon>
        <taxon>Bacillati</taxon>
        <taxon>Bacillota</taxon>
        <taxon>Clostridia</taxon>
        <taxon>Eubacteriales</taxon>
    </lineage>
</organism>
<dbReference type="InterPro" id="IPR029063">
    <property type="entry name" value="SAM-dependent_MTases_sf"/>
</dbReference>
<keyword evidence="1 3" id="KW-0489">Methyltransferase</keyword>
<dbReference type="CDD" id="cd02440">
    <property type="entry name" value="AdoMet_MTases"/>
    <property type="match status" value="1"/>
</dbReference>
<dbReference type="GO" id="GO:0008168">
    <property type="term" value="F:methyltransferase activity"/>
    <property type="evidence" value="ECO:0007669"/>
    <property type="project" value="UniProtKB-KW"/>
</dbReference>
<protein>
    <submittedName>
        <fullName evidence="3">Site-specific DNA-methyltransferase (Adenine-specific)</fullName>
    </submittedName>
</protein>
<dbReference type="PANTHER" id="PTHR43542:SF1">
    <property type="entry name" value="METHYLTRANSFERASE"/>
    <property type="match status" value="1"/>
</dbReference>
<keyword evidence="2 3" id="KW-0808">Transferase</keyword>
<proteinExistence type="predicted"/>